<protein>
    <submittedName>
        <fullName evidence="1">Uncharacterized protein</fullName>
    </submittedName>
</protein>
<keyword evidence="2" id="KW-1185">Reference proteome</keyword>
<evidence type="ECO:0000313" key="2">
    <source>
        <dbReference type="Proteomes" id="UP000679247"/>
    </source>
</evidence>
<name>A0ABX8F969_9BACI</name>
<dbReference type="RefSeq" id="WP_214475816.1">
    <property type="nucleotide sequence ID" value="NZ_CP071709.1"/>
</dbReference>
<evidence type="ECO:0000313" key="1">
    <source>
        <dbReference type="EMBL" id="QVY60963.1"/>
    </source>
</evidence>
<gene>
    <name evidence="1" type="ORF">J1899_18630</name>
</gene>
<dbReference type="EMBL" id="CP071709">
    <property type="protein sequence ID" value="QVY60963.1"/>
    <property type="molecule type" value="Genomic_DNA"/>
</dbReference>
<proteinExistence type="predicted"/>
<organism evidence="1 2">
    <name type="scientific">Cytobacillus gottheilii</name>
    <dbReference type="NCBI Taxonomy" id="859144"/>
    <lineage>
        <taxon>Bacteria</taxon>
        <taxon>Bacillati</taxon>
        <taxon>Bacillota</taxon>
        <taxon>Bacilli</taxon>
        <taxon>Bacillales</taxon>
        <taxon>Bacillaceae</taxon>
        <taxon>Cytobacillus</taxon>
    </lineage>
</organism>
<reference evidence="1 2" key="1">
    <citation type="submission" date="2021-03" db="EMBL/GenBank/DDBJ databases">
        <title>The first data on the complete genome of the tetrodotoxin-producing bacterium.</title>
        <authorList>
            <person name="Melnikova D.I."/>
            <person name="Nijland R."/>
            <person name="Magarlamov T.Y."/>
        </authorList>
    </citation>
    <scope>NUCLEOTIDE SEQUENCE [LARGE SCALE GENOMIC DNA]</scope>
    <source>
        <strain evidence="1 2">1839</strain>
    </source>
</reference>
<dbReference type="Proteomes" id="UP000679247">
    <property type="component" value="Chromosome"/>
</dbReference>
<accession>A0ABX8F969</accession>
<sequence length="56" mass="6465">MAKYIIEEEKVITIRGEIEANNAQEAVLSFKNQHLNKRTVYELTENSQTVVKEVQS</sequence>